<dbReference type="InterPro" id="IPR038231">
    <property type="entry name" value="MepB-like_sf"/>
</dbReference>
<dbReference type="Pfam" id="PF08877">
    <property type="entry name" value="MepB-like"/>
    <property type="match status" value="1"/>
</dbReference>
<gene>
    <name evidence="1" type="ORF">FNJ87_00290</name>
</gene>
<organism evidence="1 2">
    <name type="scientific">Nonlabens mediterrranea</name>
    <dbReference type="NCBI Taxonomy" id="1419947"/>
    <lineage>
        <taxon>Bacteria</taxon>
        <taxon>Pseudomonadati</taxon>
        <taxon>Bacteroidota</taxon>
        <taxon>Flavobacteriia</taxon>
        <taxon>Flavobacteriales</taxon>
        <taxon>Flavobacteriaceae</taxon>
        <taxon>Nonlabens</taxon>
    </lineage>
</organism>
<comment type="caution">
    <text evidence="1">The sequence shown here is derived from an EMBL/GenBank/DDBJ whole genome shotgun (WGS) entry which is preliminary data.</text>
</comment>
<keyword evidence="2" id="KW-1185">Reference proteome</keyword>
<protein>
    <submittedName>
        <fullName evidence="1">MepB family protein</fullName>
    </submittedName>
</protein>
<proteinExistence type="predicted"/>
<evidence type="ECO:0000313" key="1">
    <source>
        <dbReference type="EMBL" id="MBF4982840.1"/>
    </source>
</evidence>
<dbReference type="EMBL" id="JADKYU010000013">
    <property type="protein sequence ID" value="MBF4982840.1"/>
    <property type="molecule type" value="Genomic_DNA"/>
</dbReference>
<dbReference type="InterPro" id="IPR011235">
    <property type="entry name" value="MepB-like"/>
</dbReference>
<dbReference type="Gene3D" id="3.40.1350.140">
    <property type="entry name" value="MepB-like"/>
    <property type="match status" value="1"/>
</dbReference>
<dbReference type="PIRSF" id="PIRSF032285">
    <property type="entry name" value="UCP032285"/>
    <property type="match status" value="1"/>
</dbReference>
<evidence type="ECO:0000313" key="2">
    <source>
        <dbReference type="Proteomes" id="UP001194729"/>
    </source>
</evidence>
<name>A0ABS0A0F3_9FLAO</name>
<sequence>MNEELSFINEKIYLKLGYNISQLHINKESTEYSACTFLLNDFHILYRTSKITPTKTGQFVTLWKRNLAGTIEPFNENDCIDYVIIQVQKDGKIGQFIFPKSVLIAKGILSTSRKDGKRGFRVYPIWDITTSKQAITTQNWQLKYFYTYSETMDLSIITKLFKESLKH</sequence>
<reference evidence="1 2" key="1">
    <citation type="submission" date="2020-11" db="EMBL/GenBank/DDBJ databases">
        <title>P. mediterranea TC4 genome.</title>
        <authorList>
            <person name="Molmeret M."/>
        </authorList>
    </citation>
    <scope>NUCLEOTIDE SEQUENCE [LARGE SCALE GENOMIC DNA]</scope>
    <source>
        <strain evidence="1 2">TC4</strain>
    </source>
</reference>
<dbReference type="Proteomes" id="UP001194729">
    <property type="component" value="Unassembled WGS sequence"/>
</dbReference>
<accession>A0ABS0A0F3</accession>